<dbReference type="InterPro" id="IPR025637">
    <property type="entry name" value="DUF4333"/>
</dbReference>
<keyword evidence="4" id="KW-1185">Reference proteome</keyword>
<reference evidence="3 4" key="1">
    <citation type="submission" date="2019-07" db="EMBL/GenBank/DDBJ databases">
        <title>R&amp;d 2014.</title>
        <authorList>
            <person name="Klenk H.-P."/>
        </authorList>
    </citation>
    <scope>NUCLEOTIDE SEQUENCE [LARGE SCALE GENOMIC DNA]</scope>
    <source>
        <strain evidence="3 4">DSM 43194</strain>
    </source>
</reference>
<evidence type="ECO:0000256" key="1">
    <source>
        <dbReference type="SAM" id="SignalP"/>
    </source>
</evidence>
<comment type="caution">
    <text evidence="3">The sequence shown here is derived from an EMBL/GenBank/DDBJ whole genome shotgun (WGS) entry which is preliminary data.</text>
</comment>
<dbReference type="OrthoDB" id="3568721at2"/>
<evidence type="ECO:0000313" key="4">
    <source>
        <dbReference type="Proteomes" id="UP000317303"/>
    </source>
</evidence>
<feature type="domain" description="DUF4333" evidence="2">
    <location>
        <begin position="18"/>
        <end position="90"/>
    </location>
</feature>
<protein>
    <submittedName>
        <fullName evidence="3">Uncharacterized protein DUF4333</fullName>
    </submittedName>
</protein>
<sequence length="192" mass="19906">MSRLAGVVALPAVLTVLGLSACSVEVSVGSTIGKDEVAEQAMGVLSEKGQRPKDVTCPEDVDAEVDAKTTCTATAEDGTEYDVNVTVTEVGDNDRAKLDVVARDAPATGEIDKAGLEQAAGQMLSQQLRRDVGTVSCPESVAAEVGAQTRCVLTNPQGTRFGVTIRVTEADPESGNVNIYAKVDGQPLEGEL</sequence>
<feature type="chain" id="PRO_5024911675" evidence="1">
    <location>
        <begin position="22"/>
        <end position="192"/>
    </location>
</feature>
<dbReference type="EMBL" id="VLJV01000001">
    <property type="protein sequence ID" value="TWH22867.1"/>
    <property type="molecule type" value="Genomic_DNA"/>
</dbReference>
<organism evidence="3 4">
    <name type="scientific">Prauserella rugosa</name>
    <dbReference type="NCBI Taxonomy" id="43354"/>
    <lineage>
        <taxon>Bacteria</taxon>
        <taxon>Bacillati</taxon>
        <taxon>Actinomycetota</taxon>
        <taxon>Actinomycetes</taxon>
        <taxon>Pseudonocardiales</taxon>
        <taxon>Pseudonocardiaceae</taxon>
        <taxon>Prauserella</taxon>
    </lineage>
</organism>
<evidence type="ECO:0000313" key="3">
    <source>
        <dbReference type="EMBL" id="TWH22867.1"/>
    </source>
</evidence>
<keyword evidence="1" id="KW-0732">Signal</keyword>
<dbReference type="PROSITE" id="PS51257">
    <property type="entry name" value="PROKAR_LIPOPROTEIN"/>
    <property type="match status" value="1"/>
</dbReference>
<proteinExistence type="predicted"/>
<dbReference type="Proteomes" id="UP000317303">
    <property type="component" value="Unassembled WGS sequence"/>
</dbReference>
<feature type="signal peptide" evidence="1">
    <location>
        <begin position="1"/>
        <end position="21"/>
    </location>
</feature>
<evidence type="ECO:0000259" key="2">
    <source>
        <dbReference type="Pfam" id="PF14230"/>
    </source>
</evidence>
<dbReference type="Pfam" id="PF14230">
    <property type="entry name" value="DUF4333"/>
    <property type="match status" value="2"/>
</dbReference>
<dbReference type="RefSeq" id="WP_048808251.1">
    <property type="nucleotide sequence ID" value="NZ_JOIJ01000004.1"/>
</dbReference>
<feature type="domain" description="DUF4333" evidence="2">
    <location>
        <begin position="107"/>
        <end position="171"/>
    </location>
</feature>
<name>A0A660CLU7_9PSEU</name>
<dbReference type="AlphaFoldDB" id="A0A660CLU7"/>
<gene>
    <name evidence="3" type="ORF">JD82_04759</name>
</gene>
<accession>A0A660CLU7</accession>